<dbReference type="Pfam" id="PF25670">
    <property type="entry name" value="Phage_tail_C_2"/>
    <property type="match status" value="1"/>
</dbReference>
<dbReference type="KEGG" id="vg:2772989"/>
<organismHost>
    <name type="scientific">Escherichia coli</name>
    <dbReference type="NCBI Taxonomy" id="562"/>
</organismHost>
<evidence type="ECO:0000313" key="3">
    <source>
        <dbReference type="EMBL" id="AZS32460.1"/>
    </source>
</evidence>
<name>A0A3S9W0X5_BPT1</name>
<dbReference type="RefSeq" id="YP_003919.1">
    <property type="nucleotide sequence ID" value="NC_005833.1"/>
</dbReference>
<sequence length="728" mass="77958">MALYRRGTASMDADGTVHGTDTKWKDQLALIRVGATIVFLEQPIKLAVISDIVSDTELKAISTDGQTAADGKYVILLNDSLTVNGLAQNVAETLRYYQSKETEIASALDIIADLDMDNLNNIVQEIKSNKSAAEAAQNQAELARDSANSARDESISIKNQTQQISDSAIGSINAAKDKAITNVQQKENSAVTHINSEEAAAIQAINDAKGDLSGYVNDAQTAAQTATSAKNDAQAARDAAVSAKDAAAVSAQEAQDAANSVNADNLLTKDGNLSGLADKEQSKKNLAVNRLNQPRGDLTEIYSNDDRTGFKLIVKDSGDWGAMTHDGSENKALGVNFGGTGGTTEEQARTSLKVYKLDRTNLGEKHLDSITGEGDGPGIYMQSSSALATASRGYPEATAGMLEVLPNGANGASACIQRFTPFTYLGTAPESGNSQNEYARAGRGTFYIRMKNGNNAKFSPWIPFQASSSGNVVSSPASNEKSSWVDYVNALSSQPSSLASYNVNSVGWVTAISVRHRNGQGDGSAFGFVIEDASMTSPHYKDVRLRKQTGAGQWQSTQVIWNTGNTTVDSNGFIKRASPIVDIFGNGSHRTNDESEGCTVERISTGEYLIRGCLSLNSDLAWGGVNGGIEIPKDINGQPILWVDYDVNPDGSLVIKTYHRTHDNAPSFARNHKDGYSDGDPIDIPSDVFVSVRVEMPNDSIYNKKVEECKRNHERMVSGEFVESLKNT</sequence>
<organism evidence="3 4">
    <name type="scientific">Escherichia phage T1</name>
    <name type="common">Bacteriophage T1</name>
    <dbReference type="NCBI Taxonomy" id="2492962"/>
    <lineage>
        <taxon>Viruses</taxon>
        <taxon>Duplodnaviria</taxon>
        <taxon>Heunggongvirae</taxon>
        <taxon>Uroviricota</taxon>
        <taxon>Caudoviricetes</taxon>
        <taxon>Drexlerviridae</taxon>
        <taxon>Tunavirinae</taxon>
        <taxon>Tunavirus</taxon>
        <taxon>Tunavirus T1</taxon>
    </lineage>
</organism>
<dbReference type="Proteomes" id="UP000288061">
    <property type="component" value="Segment"/>
</dbReference>
<evidence type="ECO:0000259" key="2">
    <source>
        <dbReference type="Pfam" id="PF25670"/>
    </source>
</evidence>
<dbReference type="SMR" id="A0A3S9W0X5"/>
<feature type="domain" description="Phage tail protein C-terminal" evidence="2">
    <location>
        <begin position="565"/>
        <end position="698"/>
    </location>
</feature>
<dbReference type="CDD" id="cd19958">
    <property type="entry name" value="pyocin_knob"/>
    <property type="match status" value="1"/>
</dbReference>
<proteinExistence type="predicted"/>
<accession>A0A3S9W0X5</accession>
<dbReference type="EMBL" id="MK213796">
    <property type="protein sequence ID" value="AZS32460.1"/>
    <property type="molecule type" value="Genomic_DNA"/>
</dbReference>
<feature type="coiled-coil region" evidence="1">
    <location>
        <begin position="116"/>
        <end position="153"/>
    </location>
</feature>
<dbReference type="GeneID" id="2772989"/>
<evidence type="ECO:0000256" key="1">
    <source>
        <dbReference type="SAM" id="Coils"/>
    </source>
</evidence>
<dbReference type="InterPro" id="IPR058008">
    <property type="entry name" value="Gp26_C"/>
</dbReference>
<reference evidence="3 4" key="1">
    <citation type="submission" date="2018-11" db="EMBL/GenBank/DDBJ databases">
        <title>Laboratory Validation of a Clinical Metagenomic Sequencing Assay for Pathogen Detection in Cerebrospinal Fluid.</title>
        <authorList>
            <person name="Chiu C.Y."/>
            <person name="Miller S."/>
            <person name="Naccache S.N."/>
        </authorList>
    </citation>
    <scope>NUCLEOTIDE SEQUENCE [LARGE SCALE GENOMIC DNA]</scope>
</reference>
<keyword evidence="1" id="KW-0175">Coiled coil</keyword>
<protein>
    <submittedName>
        <fullName evidence="3">Putative tail fiber</fullName>
    </submittedName>
</protein>
<evidence type="ECO:0000313" key="4">
    <source>
        <dbReference type="Proteomes" id="UP000288061"/>
    </source>
</evidence>